<reference evidence="1 2" key="1">
    <citation type="submission" date="2016-10" db="EMBL/GenBank/DDBJ databases">
        <authorList>
            <person name="Varghese N."/>
        </authorList>
    </citation>
    <scope>NUCLEOTIDE SEQUENCE [LARGE SCALE GENOMIC DNA]</scope>
</reference>
<protein>
    <submittedName>
        <fullName evidence="1">Uncharacterized protein</fullName>
    </submittedName>
</protein>
<gene>
    <name evidence="1" type="ORF">ZT1A5_G11830</name>
</gene>
<dbReference type="Proteomes" id="UP000215453">
    <property type="component" value="Chromosome 18"/>
</dbReference>
<accession>A0A1Y6M150</accession>
<name>A0A1Y6M150_ZYMTR</name>
<dbReference type="AlphaFoldDB" id="A0A1Y6M150"/>
<organism evidence="1 2">
    <name type="scientific">Zymoseptoria tritici ST99CH_1A5</name>
    <dbReference type="NCBI Taxonomy" id="1276529"/>
    <lineage>
        <taxon>Eukaryota</taxon>
        <taxon>Fungi</taxon>
        <taxon>Dikarya</taxon>
        <taxon>Ascomycota</taxon>
        <taxon>Pezizomycotina</taxon>
        <taxon>Dothideomycetes</taxon>
        <taxon>Dothideomycetidae</taxon>
        <taxon>Mycosphaerellales</taxon>
        <taxon>Mycosphaerellaceae</taxon>
        <taxon>Zymoseptoria</taxon>
    </lineage>
</organism>
<evidence type="ECO:0000313" key="2">
    <source>
        <dbReference type="Proteomes" id="UP000215453"/>
    </source>
</evidence>
<sequence>MACTHLEHLSSEPTVESSIFDISTVKMSSFLDLCDDFDPGSLFMSGSALTLGNTAAAVMVSRASIACNVHDIRRTEICPFHLLNYLVLSMLTFSPPPTLSFNFNILFLPVSSRRRRPLYADPVDDLSTLLDLHFTYAAFLVLRILKSSSWIDERGGGVRPEWVRSVARGNWNGRNVVAGGKAEGRRR</sequence>
<evidence type="ECO:0000313" key="1">
    <source>
        <dbReference type="EMBL" id="SMY30377.1"/>
    </source>
</evidence>
<proteinExistence type="predicted"/>
<dbReference type="EMBL" id="LT882693">
    <property type="protein sequence ID" value="SMY30377.1"/>
    <property type="molecule type" value="Genomic_DNA"/>
</dbReference>